<protein>
    <submittedName>
        <fullName evidence="1">Uncharacterized protein</fullName>
    </submittedName>
</protein>
<keyword evidence="2" id="KW-1185">Reference proteome</keyword>
<proteinExistence type="predicted"/>
<evidence type="ECO:0000313" key="2">
    <source>
        <dbReference type="Proteomes" id="UP001210892"/>
    </source>
</evidence>
<dbReference type="Proteomes" id="UP001210892">
    <property type="component" value="Segment"/>
</dbReference>
<accession>A0AAE9VXX2</accession>
<evidence type="ECO:0000313" key="1">
    <source>
        <dbReference type="EMBL" id="WBF76968.1"/>
    </source>
</evidence>
<organism evidence="1 2">
    <name type="scientific">Pseudomonas phage PSV3</name>
    <dbReference type="NCBI Taxonomy" id="3003632"/>
    <lineage>
        <taxon>Viruses</taxon>
        <taxon>Duplodnaviria</taxon>
        <taxon>Heunggongvirae</taxon>
        <taxon>Uroviricota</taxon>
        <taxon>Caudoviricetes</taxon>
        <taxon>Jondennisvirinae</taxon>
        <taxon>Septimatrevirus</taxon>
    </lineage>
</organism>
<gene>
    <name evidence="1" type="ORF">PSV3_00266</name>
</gene>
<name>A0AAE9VXX2_9CAUD</name>
<sequence length="73" mass="8420">MNNQETFFEELQRIGEIRQGNAVLTKDREGFHFRNARNLFSKFRHDLPADASAERVEAHWNGFVANMRAANAA</sequence>
<reference evidence="1 2" key="1">
    <citation type="submission" date="2022-10" db="EMBL/GenBank/DDBJ databases">
        <authorList>
            <person name="Li J.H."/>
            <person name="Ding Y.F."/>
            <person name="Wei Y.L."/>
        </authorList>
    </citation>
    <scope>NUCLEOTIDE SEQUENCE [LARGE SCALE GENOMIC DNA]</scope>
</reference>
<dbReference type="EMBL" id="OP712474">
    <property type="protein sequence ID" value="WBF76968.1"/>
    <property type="molecule type" value="Genomic_DNA"/>
</dbReference>